<dbReference type="InParanoid" id="A0A1S3KH34"/>
<name>A0A1S3KH34_LINAN</name>
<sequence length="172" mass="19893">MAAMQFESRMYPDMGSRPKRLRHDSQRGNTEAFSMGQKSLELQGVIRVLKNYNDYEGGINCSVCGKLYKSKVCFTKHLWEHTVYWDQFAGEKNHDRVLSIQAALILYSGNHGYTEEDANMLSFLLVTSPHNEKKQKDYNGNEAKLHNRNERKQSSPLKRKRPSSETDDEDSQ</sequence>
<feature type="region of interest" description="Disordered" evidence="1">
    <location>
        <begin position="1"/>
        <end position="25"/>
    </location>
</feature>
<feature type="domain" description="C2H2-type" evidence="2">
    <location>
        <begin position="61"/>
        <end position="81"/>
    </location>
</feature>
<dbReference type="GeneID" id="106181637"/>
<dbReference type="KEGG" id="lak:106181637"/>
<organism evidence="3 4">
    <name type="scientific">Lingula anatina</name>
    <name type="common">Brachiopod</name>
    <name type="synonym">Lingula unguis</name>
    <dbReference type="NCBI Taxonomy" id="7574"/>
    <lineage>
        <taxon>Eukaryota</taxon>
        <taxon>Metazoa</taxon>
        <taxon>Spiralia</taxon>
        <taxon>Lophotrochozoa</taxon>
        <taxon>Brachiopoda</taxon>
        <taxon>Linguliformea</taxon>
        <taxon>Lingulata</taxon>
        <taxon>Lingulida</taxon>
        <taxon>Linguloidea</taxon>
        <taxon>Lingulidae</taxon>
        <taxon>Lingula</taxon>
    </lineage>
</organism>
<dbReference type="RefSeq" id="XP_013421541.1">
    <property type="nucleotide sequence ID" value="XM_013566087.1"/>
</dbReference>
<protein>
    <submittedName>
        <fullName evidence="4">Uncharacterized protein LOC106181637 isoform X1</fullName>
    </submittedName>
</protein>
<dbReference type="Proteomes" id="UP000085678">
    <property type="component" value="Unplaced"/>
</dbReference>
<accession>A0A1S3KH34</accession>
<dbReference type="OMA" id="DYNGNEA"/>
<dbReference type="PROSITE" id="PS00028">
    <property type="entry name" value="ZINC_FINGER_C2H2_1"/>
    <property type="match status" value="1"/>
</dbReference>
<evidence type="ECO:0000313" key="3">
    <source>
        <dbReference type="Proteomes" id="UP000085678"/>
    </source>
</evidence>
<dbReference type="OrthoDB" id="6480314at2759"/>
<dbReference type="InterPro" id="IPR013087">
    <property type="entry name" value="Znf_C2H2_type"/>
</dbReference>
<feature type="compositionally biased region" description="Basic and acidic residues" evidence="1">
    <location>
        <begin position="132"/>
        <end position="153"/>
    </location>
</feature>
<feature type="region of interest" description="Disordered" evidence="1">
    <location>
        <begin position="132"/>
        <end position="172"/>
    </location>
</feature>
<evidence type="ECO:0000256" key="1">
    <source>
        <dbReference type="SAM" id="MobiDB-lite"/>
    </source>
</evidence>
<dbReference type="AlphaFoldDB" id="A0A1S3KH34"/>
<gene>
    <name evidence="4" type="primary">LOC106181637</name>
</gene>
<keyword evidence="3" id="KW-1185">Reference proteome</keyword>
<evidence type="ECO:0000259" key="2">
    <source>
        <dbReference type="PROSITE" id="PS00028"/>
    </source>
</evidence>
<proteinExistence type="predicted"/>
<reference evidence="4" key="1">
    <citation type="submission" date="2025-08" db="UniProtKB">
        <authorList>
            <consortium name="RefSeq"/>
        </authorList>
    </citation>
    <scope>IDENTIFICATION</scope>
    <source>
        <tissue evidence="4">Gonads</tissue>
    </source>
</reference>
<evidence type="ECO:0000313" key="4">
    <source>
        <dbReference type="RefSeq" id="XP_013421541.1"/>
    </source>
</evidence>